<evidence type="ECO:0008006" key="4">
    <source>
        <dbReference type="Google" id="ProtNLM"/>
    </source>
</evidence>
<feature type="transmembrane region" description="Helical" evidence="1">
    <location>
        <begin position="58"/>
        <end position="84"/>
    </location>
</feature>
<reference evidence="2 3" key="1">
    <citation type="submission" date="2019-02" db="EMBL/GenBank/DDBJ databases">
        <title>Deep-cultivation of Planctomycetes and their phenomic and genomic characterization uncovers novel biology.</title>
        <authorList>
            <person name="Wiegand S."/>
            <person name="Jogler M."/>
            <person name="Boedeker C."/>
            <person name="Pinto D."/>
            <person name="Vollmers J."/>
            <person name="Rivas-Marin E."/>
            <person name="Kohn T."/>
            <person name="Peeters S.H."/>
            <person name="Heuer A."/>
            <person name="Rast P."/>
            <person name="Oberbeckmann S."/>
            <person name="Bunk B."/>
            <person name="Jeske O."/>
            <person name="Meyerdierks A."/>
            <person name="Storesund J.E."/>
            <person name="Kallscheuer N."/>
            <person name="Luecker S."/>
            <person name="Lage O.M."/>
            <person name="Pohl T."/>
            <person name="Merkel B.J."/>
            <person name="Hornburger P."/>
            <person name="Mueller R.-W."/>
            <person name="Bruemmer F."/>
            <person name="Labrenz M."/>
            <person name="Spormann A.M."/>
            <person name="Op Den Camp H."/>
            <person name="Overmann J."/>
            <person name="Amann R."/>
            <person name="Jetten M.S.M."/>
            <person name="Mascher T."/>
            <person name="Medema M.H."/>
            <person name="Devos D.P."/>
            <person name="Kaster A.-K."/>
            <person name="Ovreas L."/>
            <person name="Rohde M."/>
            <person name="Galperin M.Y."/>
            <person name="Jogler C."/>
        </authorList>
    </citation>
    <scope>NUCLEOTIDE SEQUENCE [LARGE SCALE GENOMIC DNA]</scope>
    <source>
        <strain evidence="2 3">Pla144</strain>
    </source>
</reference>
<gene>
    <name evidence="2" type="ORF">Pla144_24320</name>
</gene>
<feature type="transmembrane region" description="Helical" evidence="1">
    <location>
        <begin position="131"/>
        <end position="153"/>
    </location>
</feature>
<dbReference type="InterPro" id="IPR018723">
    <property type="entry name" value="DUF2254_membrane"/>
</dbReference>
<evidence type="ECO:0000313" key="2">
    <source>
        <dbReference type="EMBL" id="TWU27655.1"/>
    </source>
</evidence>
<feature type="transmembrane region" description="Helical" evidence="1">
    <location>
        <begin position="12"/>
        <end position="34"/>
    </location>
</feature>
<organism evidence="2 3">
    <name type="scientific">Bythopirellula polymerisocia</name>
    <dbReference type="NCBI Taxonomy" id="2528003"/>
    <lineage>
        <taxon>Bacteria</taxon>
        <taxon>Pseudomonadati</taxon>
        <taxon>Planctomycetota</taxon>
        <taxon>Planctomycetia</taxon>
        <taxon>Pirellulales</taxon>
        <taxon>Lacipirellulaceae</taxon>
        <taxon>Bythopirellula</taxon>
    </lineage>
</organism>
<keyword evidence="1" id="KW-1133">Transmembrane helix</keyword>
<sequence length="460" mass="51233">MKTWLMNQWENYRTGFWFIPSLMTMGALFLGFLMPEVDRYLDSSIPVWMQSSPETARATLTTIAGAMITAAGVVFSVTIVALSITSSQFGPRLLRNFLSDSITQIALGACLASSLYSLILLSAFSKTEDKIFLPFVSIYLALFLALVTLYILIYSLHRVASATQADNVVAEVADDLEDAISRIFPEKIGEKSKDLAHCENLAAELFSDRQPKVASVNADKEGYLQAINHEGIVDLAQEFDLVIKLRARPGDFLMQGLPIAEVYPGTELDEDVQARLNKTFIVGNRRTPQQDMECAVSELVEVAVRALSPGINDPFTAIRCVDRLGAMLRRLADREMPIPYRSDEEGALRVIARGYTFPNVLNCAFDQIRQHGRGNVAVSMRLLESLEAIADCVESDSQKAAVLRQAKMVYRGCVEAIPEENDRDDLAERYWFVLKQLGEIPENHEPFNQDWKALSDKAGS</sequence>
<feature type="transmembrane region" description="Helical" evidence="1">
    <location>
        <begin position="105"/>
        <end position="125"/>
    </location>
</feature>
<keyword evidence="3" id="KW-1185">Reference proteome</keyword>
<keyword evidence="1" id="KW-0812">Transmembrane</keyword>
<protein>
    <recommendedName>
        <fullName evidence="4">DUF2254 domain-containing protein</fullName>
    </recommendedName>
</protein>
<accession>A0A5C6CV10</accession>
<keyword evidence="1" id="KW-0472">Membrane</keyword>
<dbReference type="RefSeq" id="WP_146450836.1">
    <property type="nucleotide sequence ID" value="NZ_SJPS01000003.1"/>
</dbReference>
<dbReference type="OrthoDB" id="2955631at2"/>
<dbReference type="Pfam" id="PF10011">
    <property type="entry name" value="DUF2254"/>
    <property type="match status" value="1"/>
</dbReference>
<dbReference type="AlphaFoldDB" id="A0A5C6CV10"/>
<name>A0A5C6CV10_9BACT</name>
<dbReference type="EMBL" id="SJPS01000003">
    <property type="protein sequence ID" value="TWU27655.1"/>
    <property type="molecule type" value="Genomic_DNA"/>
</dbReference>
<dbReference type="Proteomes" id="UP000318437">
    <property type="component" value="Unassembled WGS sequence"/>
</dbReference>
<comment type="caution">
    <text evidence="2">The sequence shown here is derived from an EMBL/GenBank/DDBJ whole genome shotgun (WGS) entry which is preliminary data.</text>
</comment>
<evidence type="ECO:0000313" key="3">
    <source>
        <dbReference type="Proteomes" id="UP000318437"/>
    </source>
</evidence>
<evidence type="ECO:0000256" key="1">
    <source>
        <dbReference type="SAM" id="Phobius"/>
    </source>
</evidence>
<proteinExistence type="predicted"/>